<feature type="repeat" description="TPR" evidence="1">
    <location>
        <begin position="228"/>
        <end position="261"/>
    </location>
</feature>
<dbReference type="InterPro" id="IPR013766">
    <property type="entry name" value="Thioredoxin_domain"/>
</dbReference>
<dbReference type="PROSITE" id="PS50005">
    <property type="entry name" value="TPR"/>
    <property type="match status" value="2"/>
</dbReference>
<accession>A0A6I9U1Y5</accession>
<dbReference type="PANTHER" id="PTHR46050:SF7">
    <property type="entry name" value="TETRATRICOPEPTIDE REPEAT (TPR)-LIKE SUPERFAMILY PROTEIN"/>
    <property type="match status" value="1"/>
</dbReference>
<evidence type="ECO:0000259" key="3">
    <source>
        <dbReference type="Pfam" id="PF00085"/>
    </source>
</evidence>
<dbReference type="OrthoDB" id="2335338at2759"/>
<feature type="repeat" description="TPR" evidence="1">
    <location>
        <begin position="416"/>
        <end position="449"/>
    </location>
</feature>
<dbReference type="InterPro" id="IPR011990">
    <property type="entry name" value="TPR-like_helical_dom_sf"/>
</dbReference>
<dbReference type="Gene3D" id="1.25.40.10">
    <property type="entry name" value="Tetratricopeptide repeat domain"/>
    <property type="match status" value="1"/>
</dbReference>
<dbReference type="KEGG" id="sind:105171226"/>
<dbReference type="SUPFAM" id="SSF52833">
    <property type="entry name" value="Thioredoxin-like"/>
    <property type="match status" value="1"/>
</dbReference>
<dbReference type="Gene3D" id="3.40.30.10">
    <property type="entry name" value="Glutaredoxin"/>
    <property type="match status" value="1"/>
</dbReference>
<feature type="compositionally biased region" description="Polar residues" evidence="2">
    <location>
        <begin position="82"/>
        <end position="110"/>
    </location>
</feature>
<dbReference type="GO" id="GO:0005737">
    <property type="term" value="C:cytoplasm"/>
    <property type="evidence" value="ECO:0007669"/>
    <property type="project" value="TreeGrafter"/>
</dbReference>
<evidence type="ECO:0000313" key="5">
    <source>
        <dbReference type="RefSeq" id="XP_011090564.2"/>
    </source>
</evidence>
<feature type="compositionally biased region" description="Low complexity" evidence="2">
    <location>
        <begin position="166"/>
        <end position="176"/>
    </location>
</feature>
<dbReference type="AlphaFoldDB" id="A0A6I9U1Y5"/>
<name>A0A6I9U1Y5_SESIN</name>
<feature type="compositionally biased region" description="Basic and acidic residues" evidence="2">
    <location>
        <begin position="55"/>
        <end position="78"/>
    </location>
</feature>
<keyword evidence="1" id="KW-0802">TPR repeat</keyword>
<dbReference type="GO" id="GO:0006950">
    <property type="term" value="P:response to stress"/>
    <property type="evidence" value="ECO:0007669"/>
    <property type="project" value="UniProtKB-ARBA"/>
</dbReference>
<keyword evidence="4" id="KW-1185">Reference proteome</keyword>
<dbReference type="InterPro" id="IPR036249">
    <property type="entry name" value="Thioredoxin-like_sf"/>
</dbReference>
<dbReference type="Gramene" id="SIN_1006521.t">
    <property type="protein sequence ID" value="SIN_1006521.t"/>
    <property type="gene ID" value="SIN_1006521"/>
</dbReference>
<dbReference type="CDD" id="cd02947">
    <property type="entry name" value="TRX_family"/>
    <property type="match status" value="1"/>
</dbReference>
<evidence type="ECO:0000256" key="2">
    <source>
        <dbReference type="SAM" id="MobiDB-lite"/>
    </source>
</evidence>
<feature type="region of interest" description="Disordered" evidence="2">
    <location>
        <begin position="17"/>
        <end position="121"/>
    </location>
</feature>
<sequence length="697" mass="76655">MGEISGEKTGCGFLRAVFGRRGTRPRRSSSTGSLPQTNLNNNNVTRFPSTPGSRTRKDAFADSPNAKKDQKQADRIIERPGQTYSRNVYKPQQHQGLNKNETARAGSQQGYVPARKGPPPGPGISGELESVIMDYQKMKGAGSLIRASSSNVMLFGNLGNLRQPRNNNSSNAGSNNVLDYTPSSAKDEPVPANGKYSTSVIGNVVKKNEHGPEKPVSLCRALSTRMDPEELKILGNEDYKNGRFAEAVALYDAAISIDPNKASYRSNKSAALVALGKLLEAAFECREAIRIEPCYQRAHNRLATLYVRLGEADKAVYHFKQSGPEADPDAMNKAKTVQIHLNKCTDSKRQGDWNGVLRETSLSIEAGADSAPLIFGLKAEALLKLNRREEAIQTMQNCPNFDIDDCTKLYGPIGSASILVYRAQFNLVTGRFDDAVAAAQRATKLDPNNMEATAMLRRSKAVASARANGNELFKVARYSEASIAYGEGLSYDPYNAVLLCNRAACKSKLGQYQKALDDCNAALNVRSNYSKAILRRADCYAKMEKWGACVQDCEVLLRENPDDEEVQKLLKEAKMNLQKHGGNLDTNVGNSPSTSIVVVSSIERFRDYVTSPGTSMVLFCKKAGDRKTMQLIQQLNQRYPSINFLKVEVDDHPSLAKSEGVNSFPTFIIYTNGLRAKEVRGDNYVLLEKSIKYYVNS</sequence>
<feature type="domain" description="Thioredoxin" evidence="3">
    <location>
        <begin position="631"/>
        <end position="684"/>
    </location>
</feature>
<dbReference type="InParanoid" id="A0A6I9U1Y5"/>
<dbReference type="Proteomes" id="UP000504604">
    <property type="component" value="Linkage group LG9"/>
</dbReference>
<protein>
    <submittedName>
        <fullName evidence="5">TPR repeat-containing thioredoxin TTL4</fullName>
    </submittedName>
</protein>
<evidence type="ECO:0000313" key="4">
    <source>
        <dbReference type="Proteomes" id="UP000504604"/>
    </source>
</evidence>
<dbReference type="Pfam" id="PF13414">
    <property type="entry name" value="TPR_11"/>
    <property type="match status" value="1"/>
</dbReference>
<dbReference type="RefSeq" id="XP_011090564.2">
    <property type="nucleotide sequence ID" value="XM_011092262.2"/>
</dbReference>
<feature type="region of interest" description="Disordered" evidence="2">
    <location>
        <begin position="162"/>
        <end position="193"/>
    </location>
</feature>
<gene>
    <name evidence="5" type="primary">LOC105171226</name>
</gene>
<dbReference type="PANTHER" id="PTHR46050">
    <property type="entry name" value="TPR REPEAT-CONTAINING THIOREDOXIN"/>
    <property type="match status" value="1"/>
</dbReference>
<proteinExistence type="predicted"/>
<dbReference type="InterPro" id="IPR044534">
    <property type="entry name" value="TTL1-4"/>
</dbReference>
<organism evidence="4 5">
    <name type="scientific">Sesamum indicum</name>
    <name type="common">Oriental sesame</name>
    <name type="synonym">Sesamum orientale</name>
    <dbReference type="NCBI Taxonomy" id="4182"/>
    <lineage>
        <taxon>Eukaryota</taxon>
        <taxon>Viridiplantae</taxon>
        <taxon>Streptophyta</taxon>
        <taxon>Embryophyta</taxon>
        <taxon>Tracheophyta</taxon>
        <taxon>Spermatophyta</taxon>
        <taxon>Magnoliopsida</taxon>
        <taxon>eudicotyledons</taxon>
        <taxon>Gunneridae</taxon>
        <taxon>Pentapetalae</taxon>
        <taxon>asterids</taxon>
        <taxon>lamiids</taxon>
        <taxon>Lamiales</taxon>
        <taxon>Pedaliaceae</taxon>
        <taxon>Sesamum</taxon>
    </lineage>
</organism>
<dbReference type="InterPro" id="IPR019734">
    <property type="entry name" value="TPR_rpt"/>
</dbReference>
<feature type="compositionally biased region" description="Polar residues" evidence="2">
    <location>
        <begin position="34"/>
        <end position="53"/>
    </location>
</feature>
<dbReference type="Pfam" id="PF00085">
    <property type="entry name" value="Thioredoxin"/>
    <property type="match status" value="1"/>
</dbReference>
<dbReference type="SUPFAM" id="SSF48452">
    <property type="entry name" value="TPR-like"/>
    <property type="match status" value="2"/>
</dbReference>
<reference evidence="5" key="1">
    <citation type="submission" date="2025-08" db="UniProtKB">
        <authorList>
            <consortium name="RefSeq"/>
        </authorList>
    </citation>
    <scope>IDENTIFICATION</scope>
</reference>
<evidence type="ECO:0000256" key="1">
    <source>
        <dbReference type="PROSITE-ProRule" id="PRU00339"/>
    </source>
</evidence>
<dbReference type="GeneID" id="105171226"/>
<dbReference type="SMART" id="SM00028">
    <property type="entry name" value="TPR"/>
    <property type="match status" value="7"/>
</dbReference>